<feature type="transmembrane region" description="Helical" evidence="12">
    <location>
        <begin position="584"/>
        <end position="607"/>
    </location>
</feature>
<keyword evidence="11" id="KW-0325">Glycoprotein</keyword>
<evidence type="ECO:0000256" key="4">
    <source>
        <dbReference type="ARBA" id="ARBA00020830"/>
    </source>
</evidence>
<comment type="pathway">
    <text evidence="2 12">Glycolipid biosynthesis; glycosylphosphatidylinositol-anchor biosynthesis.</text>
</comment>
<feature type="transmembrane region" description="Helical" evidence="12">
    <location>
        <begin position="12"/>
        <end position="31"/>
    </location>
</feature>
<evidence type="ECO:0000256" key="3">
    <source>
        <dbReference type="ARBA" id="ARBA00005315"/>
    </source>
</evidence>
<evidence type="ECO:0000313" key="15">
    <source>
        <dbReference type="Proteomes" id="UP001204833"/>
    </source>
</evidence>
<dbReference type="PANTHER" id="PTHR23072:SF0">
    <property type="entry name" value="GPI ETHANOLAMINE PHOSPHATE TRANSFERASE 2"/>
    <property type="match status" value="1"/>
</dbReference>
<dbReference type="Gene3D" id="3.40.720.10">
    <property type="entry name" value="Alkaline Phosphatase, subunit A"/>
    <property type="match status" value="1"/>
</dbReference>
<keyword evidence="5 12" id="KW-0337">GPI-anchor biosynthesis</keyword>
<feature type="domain" description="GPI ethanolamine phosphate transferase 2 C-terminal" evidence="13">
    <location>
        <begin position="409"/>
        <end position="890"/>
    </location>
</feature>
<evidence type="ECO:0000256" key="10">
    <source>
        <dbReference type="ARBA" id="ARBA00023136"/>
    </source>
</evidence>
<evidence type="ECO:0000313" key="14">
    <source>
        <dbReference type="EMBL" id="KAI5954811.1"/>
    </source>
</evidence>
<dbReference type="SUPFAM" id="SSF53649">
    <property type="entry name" value="Alkaline phosphatase-like"/>
    <property type="match status" value="1"/>
</dbReference>
<dbReference type="EMBL" id="JAIHNG010000133">
    <property type="protein sequence ID" value="KAI5954811.1"/>
    <property type="molecule type" value="Genomic_DNA"/>
</dbReference>
<feature type="transmembrane region" description="Helical" evidence="12">
    <location>
        <begin position="833"/>
        <end position="855"/>
    </location>
</feature>
<reference evidence="14 15" key="1">
    <citation type="journal article" date="2022" name="DNA Res.">
        <title>Genome analysis of five recently described species of the CUG-Ser clade uncovers Candida theae as a new hybrid lineage with pathogenic potential in the Candida parapsilosis species complex.</title>
        <authorList>
            <person name="Mixao V."/>
            <person name="Del Olmo V."/>
            <person name="Hegedusova E."/>
            <person name="Saus E."/>
            <person name="Pryszcz L."/>
            <person name="Cillingova A."/>
            <person name="Nosek J."/>
            <person name="Gabaldon T."/>
        </authorList>
    </citation>
    <scope>NUCLEOTIDE SEQUENCE [LARGE SCALE GENOMIC DNA]</scope>
    <source>
        <strain evidence="14 15">CBS 12239</strain>
    </source>
</reference>
<keyword evidence="7 12" id="KW-0812">Transmembrane</keyword>
<comment type="similarity">
    <text evidence="3 12">Belongs to the PIGG/PIGN/PIGO family. PIGG subfamily.</text>
</comment>
<dbReference type="CDD" id="cd16024">
    <property type="entry name" value="GPI_EPT_2"/>
    <property type="match status" value="1"/>
</dbReference>
<gene>
    <name evidence="14" type="ORF">KGF57_003835</name>
</gene>
<comment type="subcellular location">
    <subcellularLocation>
        <location evidence="1 12">Endoplasmic reticulum membrane</location>
        <topology evidence="1 12">Multi-pass membrane protein</topology>
    </subcellularLocation>
</comment>
<dbReference type="InterPro" id="IPR017850">
    <property type="entry name" value="Alkaline_phosphatase_core_sf"/>
</dbReference>
<comment type="function">
    <text evidence="12">Ethanolamine phosphate transferase involved in glycosylphosphatidylinositol-anchor biosynthesis. Transfers ethanolamine phosphate to the GPI second mannose.</text>
</comment>
<feature type="transmembrane region" description="Helical" evidence="12">
    <location>
        <begin position="476"/>
        <end position="493"/>
    </location>
</feature>
<dbReference type="InterPro" id="IPR002591">
    <property type="entry name" value="Phosphodiest/P_Trfase"/>
</dbReference>
<feature type="transmembrane region" description="Helical" evidence="12">
    <location>
        <begin position="445"/>
        <end position="464"/>
    </location>
</feature>
<dbReference type="GO" id="GO:0005789">
    <property type="term" value="C:endoplasmic reticulum membrane"/>
    <property type="evidence" value="ECO:0007669"/>
    <property type="project" value="UniProtKB-SubCell"/>
</dbReference>
<comment type="caution">
    <text evidence="14">The sequence shown here is derived from an EMBL/GenBank/DDBJ whole genome shotgun (WGS) entry which is preliminary data.</text>
</comment>
<keyword evidence="6 12" id="KW-0808">Transferase</keyword>
<evidence type="ECO:0000256" key="8">
    <source>
        <dbReference type="ARBA" id="ARBA00022824"/>
    </source>
</evidence>
<name>A0AAD5FXJ4_9ASCO</name>
<protein>
    <recommendedName>
        <fullName evidence="4 12">GPI ethanolamine phosphate transferase 2</fullName>
    </recommendedName>
</protein>
<evidence type="ECO:0000256" key="9">
    <source>
        <dbReference type="ARBA" id="ARBA00022989"/>
    </source>
</evidence>
<dbReference type="Pfam" id="PF19316">
    <property type="entry name" value="PIGO_PIGG"/>
    <property type="match status" value="1"/>
</dbReference>
<dbReference type="GO" id="GO:0051267">
    <property type="term" value="F:CP2 mannose-ethanolamine phosphotransferase activity"/>
    <property type="evidence" value="ECO:0007669"/>
    <property type="project" value="TreeGrafter"/>
</dbReference>
<accession>A0AAD5FXJ4</accession>
<evidence type="ECO:0000256" key="5">
    <source>
        <dbReference type="ARBA" id="ARBA00022502"/>
    </source>
</evidence>
<dbReference type="GO" id="GO:0006506">
    <property type="term" value="P:GPI anchor biosynthetic process"/>
    <property type="evidence" value="ECO:0007669"/>
    <property type="project" value="UniProtKB-KW"/>
</dbReference>
<dbReference type="RefSeq" id="XP_051607698.1">
    <property type="nucleotide sequence ID" value="XM_051753295.1"/>
</dbReference>
<evidence type="ECO:0000256" key="11">
    <source>
        <dbReference type="ARBA" id="ARBA00023180"/>
    </source>
</evidence>
<evidence type="ECO:0000256" key="2">
    <source>
        <dbReference type="ARBA" id="ARBA00004687"/>
    </source>
</evidence>
<feature type="transmembrane region" description="Helical" evidence="12">
    <location>
        <begin position="773"/>
        <end position="793"/>
    </location>
</feature>
<sequence length="892" mass="100759">MRSISLQWNVYLLLVLTNIVGFVLFLCGFFPSKVVLPGTNTFLQQDLNHQSPFLDTKSKPQFEKLILMVVDAMRADFCFSEESNFQYLHQLINDGHAIPLTTFSNPPTVTLPRLKGITTGGTPSFLDAILNVADDYDDSQGLHAQDSWVHQFKQLNKSIHFFGDDTWLKLFPTEFGEFEGTNSFFVSDFTEVDNNVTRHLDHQLSSNSNWDALILHYLGLDHIGHKGGPHSTFMKPKQQEMDSILKRLYKHTQQNQDTLIVLMGDHGMNEVGNHGGSSAGETSAAMAFISPKFKVSNAKAPLPSSTDYSYYDKIFQIDLVPTLSSLFSFPIPKNSLGVIARRILNLWPEHQRRQIILENCFQVMSLYEAKNGPTGSIWNTWEDLQRGERPIDDYYTFLEEVQSELASSATNYNYTYIYIGTGLISLAALITIAVFNLYFFSVKQIATYVIISFELFVGIYSIHFHGSSLIEEEHQIWYFATSIAILAFGTYYFKVFESRSKFQWFLMLLVSTRVLKGWNNSGQKWFSEGTAANYLFNHNQTLLWVLITLTYAALGVAITTQGNPNWFLNALKTKKVPNISIDSAIVNICVIMAIFVSFSFKLVSYYIDGNVPPGVFDLLLWLVLENHNVDLATLDIEDIDVKFKLQNISIQLAKYTTISTVGAIVLILISRRLQKRYSGTITDISNIITLYLINQTRHANIPVYLVLFVAKFTLAKLIHSTSTNVKKFIIDNHIISTTFLCLCLQNLTFFSMGNTNSLATVDLSNAYNGVQNYDVLVVGVLTFISNFAGPIYWSLASLQLIYEPGVSSFSGASPTDLTSYPRLKYRVLLTKSYLTLLLYTVSAANLVASCINLRFHLFVWTVFSPKLLYFASWLILINVLVDLVSAGFLISL</sequence>
<evidence type="ECO:0000256" key="6">
    <source>
        <dbReference type="ARBA" id="ARBA00022679"/>
    </source>
</evidence>
<feature type="transmembrane region" description="Helical" evidence="12">
    <location>
        <begin position="867"/>
        <end position="890"/>
    </location>
</feature>
<organism evidence="14 15">
    <name type="scientific">Candida theae</name>
    <dbReference type="NCBI Taxonomy" id="1198502"/>
    <lineage>
        <taxon>Eukaryota</taxon>
        <taxon>Fungi</taxon>
        <taxon>Dikarya</taxon>
        <taxon>Ascomycota</taxon>
        <taxon>Saccharomycotina</taxon>
        <taxon>Pichiomycetes</taxon>
        <taxon>Debaryomycetaceae</taxon>
        <taxon>Candida/Lodderomyces clade</taxon>
        <taxon>Candida</taxon>
    </lineage>
</organism>
<keyword evidence="15" id="KW-1185">Reference proteome</keyword>
<keyword evidence="8 12" id="KW-0256">Endoplasmic reticulum</keyword>
<dbReference type="InterPro" id="IPR037674">
    <property type="entry name" value="PIG-G_N"/>
</dbReference>
<feature type="transmembrane region" description="Helical" evidence="12">
    <location>
        <begin position="652"/>
        <end position="670"/>
    </location>
</feature>
<feature type="transmembrane region" description="Helical" evidence="12">
    <location>
        <begin position="541"/>
        <end position="563"/>
    </location>
</feature>
<dbReference type="FunFam" id="3.40.720.10:FF:000045">
    <property type="entry name" value="GPI ethanolamine phosphate transferase 2"/>
    <property type="match status" value="1"/>
</dbReference>
<dbReference type="InterPro" id="IPR045687">
    <property type="entry name" value="PIGG/GPI7_C"/>
</dbReference>
<feature type="transmembrane region" description="Helical" evidence="12">
    <location>
        <begin position="416"/>
        <end position="438"/>
    </location>
</feature>
<dbReference type="Pfam" id="PF01663">
    <property type="entry name" value="Phosphodiest"/>
    <property type="match status" value="1"/>
</dbReference>
<evidence type="ECO:0000256" key="1">
    <source>
        <dbReference type="ARBA" id="ARBA00004477"/>
    </source>
</evidence>
<dbReference type="PANTHER" id="PTHR23072">
    <property type="entry name" value="PHOSPHATIDYLINOSITOL GLYCAN-RELATED"/>
    <property type="match status" value="1"/>
</dbReference>
<evidence type="ECO:0000256" key="7">
    <source>
        <dbReference type="ARBA" id="ARBA00022692"/>
    </source>
</evidence>
<evidence type="ECO:0000259" key="13">
    <source>
        <dbReference type="Pfam" id="PF19316"/>
    </source>
</evidence>
<keyword evidence="10 12" id="KW-0472">Membrane</keyword>
<dbReference type="Proteomes" id="UP001204833">
    <property type="component" value="Unassembled WGS sequence"/>
</dbReference>
<evidence type="ECO:0000256" key="12">
    <source>
        <dbReference type="RuleBase" id="RU367106"/>
    </source>
</evidence>
<dbReference type="AlphaFoldDB" id="A0AAD5FXJ4"/>
<dbReference type="InterPro" id="IPR039527">
    <property type="entry name" value="PIGG/GPI7"/>
</dbReference>
<proteinExistence type="inferred from homology"/>
<dbReference type="GeneID" id="76151893"/>
<keyword evidence="9 12" id="KW-1133">Transmembrane helix</keyword>